<dbReference type="AlphaFoldDB" id="A0A329MJ39"/>
<evidence type="ECO:0000313" key="2">
    <source>
        <dbReference type="Proteomes" id="UP000250369"/>
    </source>
</evidence>
<accession>A0A329MJ39</accession>
<name>A0A329MJ39_9BACL</name>
<organism evidence="1 2">
    <name type="scientific">Paenibacillus contaminans</name>
    <dbReference type="NCBI Taxonomy" id="450362"/>
    <lineage>
        <taxon>Bacteria</taxon>
        <taxon>Bacillati</taxon>
        <taxon>Bacillota</taxon>
        <taxon>Bacilli</taxon>
        <taxon>Bacillales</taxon>
        <taxon>Paenibacillaceae</taxon>
        <taxon>Paenibacillus</taxon>
    </lineage>
</organism>
<dbReference type="Proteomes" id="UP000250369">
    <property type="component" value="Unassembled WGS sequence"/>
</dbReference>
<keyword evidence="2" id="KW-1185">Reference proteome</keyword>
<evidence type="ECO:0000313" key="1">
    <source>
        <dbReference type="EMBL" id="RAV19672.1"/>
    </source>
</evidence>
<dbReference type="EMBL" id="QMFB01000011">
    <property type="protein sequence ID" value="RAV19672.1"/>
    <property type="molecule type" value="Genomic_DNA"/>
</dbReference>
<reference evidence="1 2" key="1">
    <citation type="journal article" date="2009" name="Int. J. Syst. Evol. Microbiol.">
        <title>Paenibacillus contaminans sp. nov., isolated from a contaminated laboratory plate.</title>
        <authorList>
            <person name="Chou J.H."/>
            <person name="Lee J.H."/>
            <person name="Lin M.C."/>
            <person name="Chang P.S."/>
            <person name="Arun A.B."/>
            <person name="Young C.C."/>
            <person name="Chen W.M."/>
        </authorList>
    </citation>
    <scope>NUCLEOTIDE SEQUENCE [LARGE SCALE GENOMIC DNA]</scope>
    <source>
        <strain evidence="1 2">CKOBP-6</strain>
    </source>
</reference>
<protein>
    <submittedName>
        <fullName evidence="1">Uncharacterized protein</fullName>
    </submittedName>
</protein>
<comment type="caution">
    <text evidence="1">The sequence shown here is derived from an EMBL/GenBank/DDBJ whole genome shotgun (WGS) entry which is preliminary data.</text>
</comment>
<gene>
    <name evidence="1" type="ORF">DQG23_19625</name>
</gene>
<sequence>MKVREMKKAVGFDQKLQEHQLDYVVREFARAESRQQLYDQVDQYLMADIAGAKSRANARTILFKIWVLVDEEHVELRDRAVQLFQTADKEERLLLHWGMMMLAYPFWRDMADQAGRLLQLHGEFSSVQLARKMFALYGERRRVSVSVGAVLGTFKSFDVIAEQKKTYGSAEKKPIRQTELKLWFLEVLLRAAERSAIELKQLENEPCLFPFALDITESEARSGRLQITRQGLDMVMAGLT</sequence>
<proteinExistence type="predicted"/>